<dbReference type="AlphaFoldDB" id="A0A371XGK6"/>
<dbReference type="InterPro" id="IPR053876">
    <property type="entry name" value="Phage_int_M"/>
</dbReference>
<dbReference type="Gene3D" id="3.30.160.390">
    <property type="entry name" value="Integrase, DNA-binding domain"/>
    <property type="match status" value="1"/>
</dbReference>
<feature type="domain" description="Tyr recombinase" evidence="5">
    <location>
        <begin position="204"/>
        <end position="386"/>
    </location>
</feature>
<evidence type="ECO:0000259" key="5">
    <source>
        <dbReference type="PROSITE" id="PS51898"/>
    </source>
</evidence>
<dbReference type="InterPro" id="IPR010998">
    <property type="entry name" value="Integrase_recombinase_N"/>
</dbReference>
<evidence type="ECO:0000313" key="6">
    <source>
        <dbReference type="EMBL" id="RFC68357.1"/>
    </source>
</evidence>
<dbReference type="InterPro" id="IPR038488">
    <property type="entry name" value="Integrase_DNA-bd_sf"/>
</dbReference>
<dbReference type="Pfam" id="PF00589">
    <property type="entry name" value="Phage_integrase"/>
    <property type="match status" value="1"/>
</dbReference>
<dbReference type="EMBL" id="QURN01000004">
    <property type="protein sequence ID" value="RFC68357.1"/>
    <property type="molecule type" value="Genomic_DNA"/>
</dbReference>
<dbReference type="GO" id="GO:0015074">
    <property type="term" value="P:DNA integration"/>
    <property type="evidence" value="ECO:0007669"/>
    <property type="project" value="UniProtKB-KW"/>
</dbReference>
<dbReference type="Pfam" id="PF22022">
    <property type="entry name" value="Phage_int_M"/>
    <property type="match status" value="1"/>
</dbReference>
<dbReference type="GO" id="GO:0003677">
    <property type="term" value="F:DNA binding"/>
    <property type="evidence" value="ECO:0007669"/>
    <property type="project" value="UniProtKB-KW"/>
</dbReference>
<dbReference type="InterPro" id="IPR025166">
    <property type="entry name" value="Integrase_DNA_bind_dom"/>
</dbReference>
<dbReference type="Pfam" id="PF13356">
    <property type="entry name" value="Arm-DNA-bind_3"/>
    <property type="match status" value="1"/>
</dbReference>
<dbReference type="SUPFAM" id="SSF56349">
    <property type="entry name" value="DNA breaking-rejoining enzymes"/>
    <property type="match status" value="1"/>
</dbReference>
<keyword evidence="2" id="KW-0229">DNA integration</keyword>
<evidence type="ECO:0000256" key="2">
    <source>
        <dbReference type="ARBA" id="ARBA00022908"/>
    </source>
</evidence>
<reference evidence="7" key="1">
    <citation type="submission" date="2018-08" db="EMBL/GenBank/DDBJ databases">
        <authorList>
            <person name="Im W.T."/>
        </authorList>
    </citation>
    <scope>NUCLEOTIDE SEQUENCE [LARGE SCALE GENOMIC DNA]</scope>
    <source>
        <strain evidence="7">LA-28</strain>
    </source>
</reference>
<keyword evidence="7" id="KW-1185">Reference proteome</keyword>
<dbReference type="InterPro" id="IPR002104">
    <property type="entry name" value="Integrase_catalytic"/>
</dbReference>
<name>A0A371XGK6_9HYPH</name>
<protein>
    <submittedName>
        <fullName evidence="6">DUF4102 domain-containing protein</fullName>
    </submittedName>
</protein>
<evidence type="ECO:0000256" key="4">
    <source>
        <dbReference type="ARBA" id="ARBA00023172"/>
    </source>
</evidence>
<dbReference type="InterPro" id="IPR050808">
    <property type="entry name" value="Phage_Integrase"/>
</dbReference>
<organism evidence="6 7">
    <name type="scientific">Mesorhizobium denitrificans</name>
    <dbReference type="NCBI Taxonomy" id="2294114"/>
    <lineage>
        <taxon>Bacteria</taxon>
        <taxon>Pseudomonadati</taxon>
        <taxon>Pseudomonadota</taxon>
        <taxon>Alphaproteobacteria</taxon>
        <taxon>Hyphomicrobiales</taxon>
        <taxon>Phyllobacteriaceae</taxon>
        <taxon>Mesorhizobium</taxon>
    </lineage>
</organism>
<proteinExistence type="inferred from homology"/>
<accession>A0A371XGK6</accession>
<dbReference type="InterPro" id="IPR011010">
    <property type="entry name" value="DNA_brk_join_enz"/>
</dbReference>
<dbReference type="Proteomes" id="UP000262379">
    <property type="component" value="Unassembled WGS sequence"/>
</dbReference>
<dbReference type="Gene3D" id="1.10.443.10">
    <property type="entry name" value="Intergrase catalytic core"/>
    <property type="match status" value="1"/>
</dbReference>
<dbReference type="CDD" id="cd00801">
    <property type="entry name" value="INT_P4_C"/>
    <property type="match status" value="1"/>
</dbReference>
<evidence type="ECO:0000313" key="7">
    <source>
        <dbReference type="Proteomes" id="UP000262379"/>
    </source>
</evidence>
<dbReference type="Gene3D" id="1.10.150.130">
    <property type="match status" value="1"/>
</dbReference>
<dbReference type="PROSITE" id="PS51898">
    <property type="entry name" value="TYR_RECOMBINASE"/>
    <property type="match status" value="1"/>
</dbReference>
<comment type="similarity">
    <text evidence="1">Belongs to the 'phage' integrase family.</text>
</comment>
<keyword evidence="4" id="KW-0233">DNA recombination</keyword>
<sequence length="409" mass="46443">MALTLNRLTDTAVKAATKQTRLSDGGGLYLDVAPGGSKSWVFMWTQNRKRQEMGLGGYPSITLAKARQKAGDCRTAVAEGRNPRIERDREAEPTFADCAEKYIASVESEWRNSKHRYQWEQTLGETYCSHIRSMRVSEIEVEDVLKVLSPIWVTKNETASRVRGRIERVLEYAKVKGWRSGENPAAWRGNLRNLLPKRQKLQRGHQPALPYDEVPAFVVRLRELEAMAARALEFTILTAMRSGEVIGAKWSEFDLEKAVWTIPAARMKAGQQHKVPLSDRALEIMAMLKENERGEYAFAGEPRPGNRQDMLHGRPLSSMAMLMLLRRMKAENITVHGFRSSFRDWCGDQTNFPRDVAEAALAHKVGDETERAYRRLDALEKRRALMQVWADYVGAVPSDNVVRLADRTA</sequence>
<dbReference type="GO" id="GO:0006310">
    <property type="term" value="P:DNA recombination"/>
    <property type="evidence" value="ECO:0007669"/>
    <property type="project" value="UniProtKB-KW"/>
</dbReference>
<comment type="caution">
    <text evidence="6">The sequence shown here is derived from an EMBL/GenBank/DDBJ whole genome shotgun (WGS) entry which is preliminary data.</text>
</comment>
<dbReference type="InterPro" id="IPR013762">
    <property type="entry name" value="Integrase-like_cat_sf"/>
</dbReference>
<dbReference type="PANTHER" id="PTHR30629">
    <property type="entry name" value="PROPHAGE INTEGRASE"/>
    <property type="match status" value="1"/>
</dbReference>
<gene>
    <name evidence="6" type="ORF">DY251_05080</name>
</gene>
<dbReference type="PANTHER" id="PTHR30629:SF2">
    <property type="entry name" value="PROPHAGE INTEGRASE INTS-RELATED"/>
    <property type="match status" value="1"/>
</dbReference>
<dbReference type="RefSeq" id="WP_116622795.1">
    <property type="nucleotide sequence ID" value="NZ_QURN01000004.1"/>
</dbReference>
<keyword evidence="3" id="KW-0238">DNA-binding</keyword>
<evidence type="ECO:0000256" key="3">
    <source>
        <dbReference type="ARBA" id="ARBA00023125"/>
    </source>
</evidence>
<evidence type="ECO:0000256" key="1">
    <source>
        <dbReference type="ARBA" id="ARBA00008857"/>
    </source>
</evidence>